<accession>A0A5B7J9B0</accession>
<sequence>MKKPEIASTQALSSASSPISASHKASVSHTDPGSWPFKVQVLSSSTCGVWPRRSRDGRCSGGTKATYAILT</sequence>
<dbReference type="EMBL" id="VSRR010084948">
    <property type="protein sequence ID" value="MPC90596.1"/>
    <property type="molecule type" value="Genomic_DNA"/>
</dbReference>
<evidence type="ECO:0000313" key="3">
    <source>
        <dbReference type="Proteomes" id="UP000324222"/>
    </source>
</evidence>
<reference evidence="2 3" key="1">
    <citation type="submission" date="2019-05" db="EMBL/GenBank/DDBJ databases">
        <title>Another draft genome of Portunus trituberculatus and its Hox gene families provides insights of decapod evolution.</title>
        <authorList>
            <person name="Jeong J.-H."/>
            <person name="Song I."/>
            <person name="Kim S."/>
            <person name="Choi T."/>
            <person name="Kim D."/>
            <person name="Ryu S."/>
            <person name="Kim W."/>
        </authorList>
    </citation>
    <scope>NUCLEOTIDE SEQUENCE [LARGE SCALE GENOMIC DNA]</scope>
    <source>
        <tissue evidence="2">Muscle</tissue>
    </source>
</reference>
<gene>
    <name evidence="2" type="ORF">E2C01_085591</name>
</gene>
<dbReference type="AlphaFoldDB" id="A0A5B7J9B0"/>
<evidence type="ECO:0000313" key="2">
    <source>
        <dbReference type="EMBL" id="MPC90596.1"/>
    </source>
</evidence>
<dbReference type="Proteomes" id="UP000324222">
    <property type="component" value="Unassembled WGS sequence"/>
</dbReference>
<protein>
    <submittedName>
        <fullName evidence="2">Uncharacterized protein</fullName>
    </submittedName>
</protein>
<comment type="caution">
    <text evidence="2">The sequence shown here is derived from an EMBL/GenBank/DDBJ whole genome shotgun (WGS) entry which is preliminary data.</text>
</comment>
<name>A0A5B7J9B0_PORTR</name>
<feature type="region of interest" description="Disordered" evidence="1">
    <location>
        <begin position="1"/>
        <end position="35"/>
    </location>
</feature>
<keyword evidence="3" id="KW-1185">Reference proteome</keyword>
<organism evidence="2 3">
    <name type="scientific">Portunus trituberculatus</name>
    <name type="common">Swimming crab</name>
    <name type="synonym">Neptunus trituberculatus</name>
    <dbReference type="NCBI Taxonomy" id="210409"/>
    <lineage>
        <taxon>Eukaryota</taxon>
        <taxon>Metazoa</taxon>
        <taxon>Ecdysozoa</taxon>
        <taxon>Arthropoda</taxon>
        <taxon>Crustacea</taxon>
        <taxon>Multicrustacea</taxon>
        <taxon>Malacostraca</taxon>
        <taxon>Eumalacostraca</taxon>
        <taxon>Eucarida</taxon>
        <taxon>Decapoda</taxon>
        <taxon>Pleocyemata</taxon>
        <taxon>Brachyura</taxon>
        <taxon>Eubrachyura</taxon>
        <taxon>Portunoidea</taxon>
        <taxon>Portunidae</taxon>
        <taxon>Portuninae</taxon>
        <taxon>Portunus</taxon>
    </lineage>
</organism>
<feature type="compositionally biased region" description="Low complexity" evidence="1">
    <location>
        <begin position="7"/>
        <end position="28"/>
    </location>
</feature>
<proteinExistence type="predicted"/>
<evidence type="ECO:0000256" key="1">
    <source>
        <dbReference type="SAM" id="MobiDB-lite"/>
    </source>
</evidence>